<gene>
    <name evidence="2" type="ORF">PR048_024198</name>
</gene>
<keyword evidence="3" id="KW-1185">Reference proteome</keyword>
<name>A0ABQ9GW89_9NEOP</name>
<proteinExistence type="predicted"/>
<feature type="compositionally biased region" description="Basic and acidic residues" evidence="1">
    <location>
        <begin position="381"/>
        <end position="409"/>
    </location>
</feature>
<dbReference type="EMBL" id="JARBHB010000009">
    <property type="protein sequence ID" value="KAJ8876288.1"/>
    <property type="molecule type" value="Genomic_DNA"/>
</dbReference>
<organism evidence="2 3">
    <name type="scientific">Dryococelus australis</name>
    <dbReference type="NCBI Taxonomy" id="614101"/>
    <lineage>
        <taxon>Eukaryota</taxon>
        <taxon>Metazoa</taxon>
        <taxon>Ecdysozoa</taxon>
        <taxon>Arthropoda</taxon>
        <taxon>Hexapoda</taxon>
        <taxon>Insecta</taxon>
        <taxon>Pterygota</taxon>
        <taxon>Neoptera</taxon>
        <taxon>Polyneoptera</taxon>
        <taxon>Phasmatodea</taxon>
        <taxon>Verophasmatodea</taxon>
        <taxon>Anareolatae</taxon>
        <taxon>Phasmatidae</taxon>
        <taxon>Eurycanthinae</taxon>
        <taxon>Dryococelus</taxon>
    </lineage>
</organism>
<protein>
    <submittedName>
        <fullName evidence="2">Uncharacterized protein</fullName>
    </submittedName>
</protein>
<feature type="region of interest" description="Disordered" evidence="1">
    <location>
        <begin position="371"/>
        <end position="409"/>
    </location>
</feature>
<evidence type="ECO:0000256" key="1">
    <source>
        <dbReference type="SAM" id="MobiDB-lite"/>
    </source>
</evidence>
<sequence length="815" mass="89687">MGTQFHYRSQGHDVYTEHVTKVALSSNDDKSYVRPENAPLLSCGHYKIPGLISPLLINISQLQHLPNLPDPCGTISFVSLRVQHMSINIIQRLADTDPTTAARTPLQFSGKRRGSGSTHASAIVITHANANLITINIIAFTHATAVDNAPAPATACASAPGWFHCGEDCTSCELPHSSTYVGTHMMVLIANSTHTRRHPGDGKSDTREHASFHRPDITATSCVWSRGTAPTSCYLSRSCDMEDDAIDSFSSEYNLVSVDNMLNLALSLKVQHTVCAVILRVKGHTVLTSSVLYFLSYRIASESTAMATLLQFQSTSLFYNGVAVAEWFACSPSTKANRVQSPAGSPDFRKWESCRTMPLVGGFSRGFPRFPRPFIPGPKTSLEREREREREEREREKRERGRERERERETETLYPVAGLRSFRCVVTSCSRRLGCHTGSVSVTLSRTALAHRPIFYLRSGEMAGIAGNRFSDNLQVNYGSRIRILHYNPSCRNNPNVGDISLKNLLTLVGSDWSSIGTPSSYTITNDIAAVNALLADLQNTVSPGSGPGPGSAAGYGSLNGARREVITEHYDVPPPASANLAPFPCGNHTQLVFSRIPALAFRRSTIVSFKMYCDLQGFQSQNDLVLKEIAVSYYDDAGPEQKQWLSDLCKFEVAIIYVQVEYGCPSLRKLTKFASYLDKDSDCLRVHTQSQGQRSQRTKSNVKVTGFHNSDLAIGMTEHEQLQCAPSPEPVAPNCPFIFYLSERLACLPPANANWVGSLRIFACGNCVGRCHGFSRVSPFPPDPSLWRRSILTSLIGSEDHDVESRPNIVTNSP</sequence>
<evidence type="ECO:0000313" key="2">
    <source>
        <dbReference type="EMBL" id="KAJ8876288.1"/>
    </source>
</evidence>
<dbReference type="Proteomes" id="UP001159363">
    <property type="component" value="Chromosome 8"/>
</dbReference>
<evidence type="ECO:0000313" key="3">
    <source>
        <dbReference type="Proteomes" id="UP001159363"/>
    </source>
</evidence>
<accession>A0ABQ9GW89</accession>
<comment type="caution">
    <text evidence="2">The sequence shown here is derived from an EMBL/GenBank/DDBJ whole genome shotgun (WGS) entry which is preliminary data.</text>
</comment>
<reference evidence="2 3" key="1">
    <citation type="submission" date="2023-02" db="EMBL/GenBank/DDBJ databases">
        <title>LHISI_Scaffold_Assembly.</title>
        <authorList>
            <person name="Stuart O.P."/>
            <person name="Cleave R."/>
            <person name="Magrath M.J.L."/>
            <person name="Mikheyev A.S."/>
        </authorList>
    </citation>
    <scope>NUCLEOTIDE SEQUENCE [LARGE SCALE GENOMIC DNA]</scope>
    <source>
        <strain evidence="2">Daus_M_001</strain>
        <tissue evidence="2">Leg muscle</tissue>
    </source>
</reference>